<evidence type="ECO:0000256" key="4">
    <source>
        <dbReference type="ARBA" id="ARBA00023014"/>
    </source>
</evidence>
<gene>
    <name evidence="6" type="primary">hxsC</name>
    <name evidence="6" type="ORF">H8716_07955</name>
</gene>
<dbReference type="InterPro" id="IPR024032">
    <property type="entry name" value="rSAM_paired_HxsC"/>
</dbReference>
<dbReference type="SUPFAM" id="SSF102114">
    <property type="entry name" value="Radical SAM enzymes"/>
    <property type="match status" value="1"/>
</dbReference>
<evidence type="ECO:0000256" key="3">
    <source>
        <dbReference type="ARBA" id="ARBA00023004"/>
    </source>
</evidence>
<keyword evidence="4" id="KW-0411">Iron-sulfur</keyword>
<evidence type="ECO:0000256" key="2">
    <source>
        <dbReference type="ARBA" id="ARBA00022723"/>
    </source>
</evidence>
<protein>
    <submittedName>
        <fullName evidence="6">His-Xaa-Ser system radical SAM maturase HxsC</fullName>
    </submittedName>
</protein>
<dbReference type="Proteomes" id="UP000657421">
    <property type="component" value="Unassembled WGS sequence"/>
</dbReference>
<keyword evidence="3" id="KW-0408">Iron</keyword>
<comment type="caution">
    <text evidence="6">The sequence shown here is derived from an EMBL/GenBank/DDBJ whole genome shotgun (WGS) entry which is preliminary data.</text>
</comment>
<evidence type="ECO:0000259" key="5">
    <source>
        <dbReference type="Pfam" id="PF04055"/>
    </source>
</evidence>
<dbReference type="CDD" id="cd01335">
    <property type="entry name" value="Radical_SAM"/>
    <property type="match status" value="1"/>
</dbReference>
<dbReference type="SFLD" id="SFLDS00029">
    <property type="entry name" value="Radical_SAM"/>
    <property type="match status" value="1"/>
</dbReference>
<evidence type="ECO:0000256" key="1">
    <source>
        <dbReference type="ARBA" id="ARBA00022691"/>
    </source>
</evidence>
<proteinExistence type="predicted"/>
<dbReference type="PANTHER" id="PTHR11228:SF34">
    <property type="entry name" value="TUNGSTEN-CONTAINING ALDEHYDE FERREDOXIN OXIDOREDUCTASE COFACTOR MODIFYING PROTEIN"/>
    <property type="match status" value="1"/>
</dbReference>
<dbReference type="Pfam" id="PF04055">
    <property type="entry name" value="Radical_SAM"/>
    <property type="match status" value="1"/>
</dbReference>
<dbReference type="EMBL" id="JACRSZ010000007">
    <property type="protein sequence ID" value="MBC8573013.1"/>
    <property type="molecule type" value="Genomic_DNA"/>
</dbReference>
<sequence>MTEEKAESSALVYVTNQCNSNCIMCPDSVKLRTRPNEVTRENLLEQIGEINPEAEHVDITGGEPTLLKEQLPELIEAVFRQAPDAEVLMLSNGRSFAAGGYTERFSAFAHRRLKIEIPIHGDCAELHDRIAGCPESFVQTRAGIHHLLEAGVEVGIRIVVSRLNYSRLNELIRFISREFPEIKYVNLMGMEVLGNAWKNREQVWIEFDEVKDSLQQAVEQCFACGIIPSLYNYPLCLFDRKYWYCYRNSISDYKIRYFEECEKCTEKSRCGGFFASTYRYTRYKVRVQV</sequence>
<name>A0ABR7NBB2_9FIRM</name>
<dbReference type="SFLD" id="SFLDG01103">
    <property type="entry name" value="Uncharacterised_Radical_SAM_Su"/>
    <property type="match status" value="1"/>
</dbReference>
<keyword evidence="1" id="KW-0949">S-adenosyl-L-methionine</keyword>
<dbReference type="NCBIfam" id="TIGR03977">
    <property type="entry name" value="rSAM_pair_HxsC"/>
    <property type="match status" value="1"/>
</dbReference>
<organism evidence="6 7">
    <name type="scientific">Jingyaoa shaoxingensis</name>
    <dbReference type="NCBI Taxonomy" id="2763671"/>
    <lineage>
        <taxon>Bacteria</taxon>
        <taxon>Bacillati</taxon>
        <taxon>Bacillota</taxon>
        <taxon>Clostridia</taxon>
        <taxon>Lachnospirales</taxon>
        <taxon>Lachnospiraceae</taxon>
        <taxon>Jingyaoa</taxon>
    </lineage>
</organism>
<dbReference type="InterPro" id="IPR058240">
    <property type="entry name" value="rSAM_sf"/>
</dbReference>
<dbReference type="SFLD" id="SFLDG01067">
    <property type="entry name" value="SPASM/twitch_domain_containing"/>
    <property type="match status" value="1"/>
</dbReference>
<dbReference type="Gene3D" id="3.20.20.70">
    <property type="entry name" value="Aldolase class I"/>
    <property type="match status" value="1"/>
</dbReference>
<evidence type="ECO:0000313" key="7">
    <source>
        <dbReference type="Proteomes" id="UP000657421"/>
    </source>
</evidence>
<dbReference type="InterPro" id="IPR013785">
    <property type="entry name" value="Aldolase_TIM"/>
</dbReference>
<dbReference type="RefSeq" id="WP_249308043.1">
    <property type="nucleotide sequence ID" value="NZ_JACRSZ010000007.1"/>
</dbReference>
<reference evidence="6 7" key="1">
    <citation type="submission" date="2020-08" db="EMBL/GenBank/DDBJ databases">
        <title>Genome public.</title>
        <authorList>
            <person name="Liu C."/>
            <person name="Sun Q."/>
        </authorList>
    </citation>
    <scope>NUCLEOTIDE SEQUENCE [LARGE SCALE GENOMIC DNA]</scope>
    <source>
        <strain evidence="6 7">NSJ-46</strain>
    </source>
</reference>
<dbReference type="InterPro" id="IPR050377">
    <property type="entry name" value="Radical_SAM_PqqE_MftC-like"/>
</dbReference>
<dbReference type="PANTHER" id="PTHR11228">
    <property type="entry name" value="RADICAL SAM DOMAIN PROTEIN"/>
    <property type="match status" value="1"/>
</dbReference>
<evidence type="ECO:0000313" key="6">
    <source>
        <dbReference type="EMBL" id="MBC8573013.1"/>
    </source>
</evidence>
<keyword evidence="2" id="KW-0479">Metal-binding</keyword>
<feature type="domain" description="Radical SAM core" evidence="5">
    <location>
        <begin position="13"/>
        <end position="175"/>
    </location>
</feature>
<dbReference type="InterPro" id="IPR007197">
    <property type="entry name" value="rSAM"/>
</dbReference>
<accession>A0ABR7NBB2</accession>
<keyword evidence="7" id="KW-1185">Reference proteome</keyword>